<dbReference type="Proteomes" id="UP001519654">
    <property type="component" value="Unassembled WGS sequence"/>
</dbReference>
<feature type="region of interest" description="Disordered" evidence="1">
    <location>
        <begin position="50"/>
        <end position="84"/>
    </location>
</feature>
<dbReference type="EMBL" id="JAHKKG010000003">
    <property type="protein sequence ID" value="MBU2663817.1"/>
    <property type="molecule type" value="Genomic_DNA"/>
</dbReference>
<gene>
    <name evidence="2" type="ORF">KOI35_09885</name>
</gene>
<comment type="caution">
    <text evidence="2">The sequence shown here is derived from an EMBL/GenBank/DDBJ whole genome shotgun (WGS) entry which is preliminary data.</text>
</comment>
<evidence type="ECO:0000256" key="1">
    <source>
        <dbReference type="SAM" id="MobiDB-lite"/>
    </source>
</evidence>
<reference evidence="2 3" key="1">
    <citation type="submission" date="2021-06" db="EMBL/GenBank/DDBJ databases">
        <title>Actinoplanes lichenicola sp. nov., and Actinoplanes ovalisporus sp. nov., isolated from lichen in Thailand.</title>
        <authorList>
            <person name="Saeng-In P."/>
            <person name="Kanchanasin P."/>
            <person name="Yuki M."/>
            <person name="Kudo T."/>
            <person name="Ohkuma M."/>
            <person name="Phongsopitanun W."/>
            <person name="Tanasupawat S."/>
        </authorList>
    </citation>
    <scope>NUCLEOTIDE SEQUENCE [LARGE SCALE GENOMIC DNA]</scope>
    <source>
        <strain evidence="2 3">NBRC 110975</strain>
    </source>
</reference>
<accession>A0ABS5YK79</accession>
<dbReference type="InterPro" id="IPR010296">
    <property type="entry name" value="DUF899_thioredox"/>
</dbReference>
<organism evidence="2 3">
    <name type="scientific">Paractinoplanes bogorensis</name>
    <dbReference type="NCBI Taxonomy" id="1610840"/>
    <lineage>
        <taxon>Bacteria</taxon>
        <taxon>Bacillati</taxon>
        <taxon>Actinomycetota</taxon>
        <taxon>Actinomycetes</taxon>
        <taxon>Micromonosporales</taxon>
        <taxon>Micromonosporaceae</taxon>
        <taxon>Paractinoplanes</taxon>
    </lineage>
</organism>
<evidence type="ECO:0000313" key="3">
    <source>
        <dbReference type="Proteomes" id="UP001519654"/>
    </source>
</evidence>
<feature type="region of interest" description="Disordered" evidence="1">
    <location>
        <begin position="1"/>
        <end position="37"/>
    </location>
</feature>
<dbReference type="Pfam" id="PF05988">
    <property type="entry name" value="DUF899"/>
    <property type="match status" value="1"/>
</dbReference>
<keyword evidence="3" id="KW-1185">Reference proteome</keyword>
<evidence type="ECO:0000313" key="2">
    <source>
        <dbReference type="EMBL" id="MBU2663817.1"/>
    </source>
</evidence>
<sequence length="327" mass="34644">MNEYDGHCCGPDADQGGAPGLAGRSGAQGPVDGSAALGSSARSAALGSSAGSAAAGSSAGSAAAGSSAGSAAAGSSAGSAAPGVPDGVALPVVASRAEFEAEIERLRVREKAHTRESDAIAAARRRLPMVEVDGGTPIVGAQGATTLLDAFEGRRQLLAYYFMWYPGRPAAEQCEGCTWNNTEVTNLPYLHSRDISYAVFCLKKKRESRRYHDFMGWRMPWYSAQDSLDVLLVGRRIGMMHLVAYVRDGDRVFETYWTTVRGVEVADCSLALMDLTVFGRQEPWEDSPPGRPQGWPVDGSNSRLGGRPIPQWPRIEAGFSDDLTATP</sequence>
<proteinExistence type="predicted"/>
<name>A0ABS5YK79_9ACTN</name>
<protein>
    <submittedName>
        <fullName evidence="2">DUF899 domain-containing protein</fullName>
    </submittedName>
</protein>
<feature type="compositionally biased region" description="Low complexity" evidence="1">
    <location>
        <begin position="50"/>
        <end position="81"/>
    </location>
</feature>
<feature type="region of interest" description="Disordered" evidence="1">
    <location>
        <begin position="283"/>
        <end position="327"/>
    </location>
</feature>